<dbReference type="InterPro" id="IPR013785">
    <property type="entry name" value="Aldolase_TIM"/>
</dbReference>
<dbReference type="GeneID" id="76424195"/>
<keyword evidence="4 8" id="KW-0028">Amino-acid biosynthesis</keyword>
<keyword evidence="6 8" id="KW-0057">Aromatic amino acid biosynthesis</keyword>
<dbReference type="Gene3D" id="3.20.20.70">
    <property type="entry name" value="Aldolase class I"/>
    <property type="match status" value="1"/>
</dbReference>
<dbReference type="Pfam" id="PF00697">
    <property type="entry name" value="PRAI"/>
    <property type="match status" value="1"/>
</dbReference>
<evidence type="ECO:0000256" key="3">
    <source>
        <dbReference type="ARBA" id="ARBA00007571"/>
    </source>
</evidence>
<evidence type="ECO:0000259" key="9">
    <source>
        <dbReference type="Pfam" id="PF00697"/>
    </source>
</evidence>
<dbReference type="InterPro" id="IPR044643">
    <property type="entry name" value="TrpF_fam"/>
</dbReference>
<dbReference type="PANTHER" id="PTHR42894:SF1">
    <property type="entry name" value="N-(5'-PHOSPHORIBOSYL)ANTHRANILATE ISOMERASE"/>
    <property type="match status" value="1"/>
</dbReference>
<dbReference type="GO" id="GO:0000162">
    <property type="term" value="P:L-tryptophan biosynthetic process"/>
    <property type="evidence" value="ECO:0007669"/>
    <property type="project" value="UniProtKB-UniRule"/>
</dbReference>
<keyword evidence="7 8" id="KW-0413">Isomerase</keyword>
<keyword evidence="11" id="KW-1185">Reference proteome</keyword>
<evidence type="ECO:0000256" key="2">
    <source>
        <dbReference type="ARBA" id="ARBA00004664"/>
    </source>
</evidence>
<dbReference type="CDD" id="cd00405">
    <property type="entry name" value="PRAI"/>
    <property type="match status" value="1"/>
</dbReference>
<dbReference type="KEGG" id="maqe:RJ40_07490"/>
<gene>
    <name evidence="8" type="primary">trpF</name>
    <name evidence="10" type="ORF">RJ40_07490</name>
</gene>
<protein>
    <recommendedName>
        <fullName evidence="8">N-(5'-phosphoribosyl)anthranilate isomerase</fullName>
        <shortName evidence="8">PRAI</shortName>
        <ecNumber evidence="8">5.3.1.24</ecNumber>
    </recommendedName>
</protein>
<dbReference type="Proteomes" id="UP001042704">
    <property type="component" value="Chromosome"/>
</dbReference>
<sequence>MRVKICGITRATDALAAEKAGADAIGVVLFSDSPRSVAPEKAAEIFAALGPSTARICVSRTDDPAELDEVLALGPTAVQLYCDLPVPPSVAVIRAVADGMPPAGRYDAILLDRSEGTGRRYDLDEARSLVLRSPVPVLLSGGLTPDNVGEAARAVRPYGVDVSSGVEDSPGIKNTRKMTEFIMACRSISP</sequence>
<evidence type="ECO:0000313" key="11">
    <source>
        <dbReference type="Proteomes" id="UP001042704"/>
    </source>
</evidence>
<dbReference type="EC" id="5.3.1.24" evidence="8"/>
<comment type="catalytic activity">
    <reaction evidence="1 8">
        <text>N-(5-phospho-beta-D-ribosyl)anthranilate = 1-(2-carboxyphenylamino)-1-deoxy-D-ribulose 5-phosphate</text>
        <dbReference type="Rhea" id="RHEA:21540"/>
        <dbReference type="ChEBI" id="CHEBI:18277"/>
        <dbReference type="ChEBI" id="CHEBI:58613"/>
        <dbReference type="EC" id="5.3.1.24"/>
    </reaction>
</comment>
<dbReference type="RefSeq" id="WP_265580243.1">
    <property type="nucleotide sequence ID" value="NZ_CP036172.1"/>
</dbReference>
<evidence type="ECO:0000313" key="10">
    <source>
        <dbReference type="EMBL" id="QSZ67355.1"/>
    </source>
</evidence>
<dbReference type="GO" id="GO:0004640">
    <property type="term" value="F:phosphoribosylanthranilate isomerase activity"/>
    <property type="evidence" value="ECO:0007669"/>
    <property type="project" value="UniProtKB-UniRule"/>
</dbReference>
<organism evidence="10 11">
    <name type="scientific">Methanofollis aquaemaris</name>
    <dbReference type="NCBI Taxonomy" id="126734"/>
    <lineage>
        <taxon>Archaea</taxon>
        <taxon>Methanobacteriati</taxon>
        <taxon>Methanobacteriota</taxon>
        <taxon>Stenosarchaea group</taxon>
        <taxon>Methanomicrobia</taxon>
        <taxon>Methanomicrobiales</taxon>
        <taxon>Methanomicrobiaceae</taxon>
        <taxon>Methanofollis</taxon>
    </lineage>
</organism>
<evidence type="ECO:0000256" key="5">
    <source>
        <dbReference type="ARBA" id="ARBA00022822"/>
    </source>
</evidence>
<evidence type="ECO:0000256" key="1">
    <source>
        <dbReference type="ARBA" id="ARBA00001164"/>
    </source>
</evidence>
<evidence type="ECO:0000256" key="6">
    <source>
        <dbReference type="ARBA" id="ARBA00023141"/>
    </source>
</evidence>
<dbReference type="InterPro" id="IPR011060">
    <property type="entry name" value="RibuloseP-bd_barrel"/>
</dbReference>
<keyword evidence="5 8" id="KW-0822">Tryptophan biosynthesis</keyword>
<reference evidence="10" key="1">
    <citation type="journal article" date="2001" name="Int. J. Syst. Evol. Microbiol.">
        <title>Methanofollis aquaemaris sp. nov., a methanogen isolated from an aquaculture fish pond.</title>
        <authorList>
            <person name="Lai M.C."/>
            <person name="Chen S.C."/>
        </authorList>
    </citation>
    <scope>NUCLEOTIDE SEQUENCE</scope>
    <source>
        <strain evidence="10">N2F9704</strain>
    </source>
</reference>
<proteinExistence type="inferred from homology"/>
<reference evidence="10" key="2">
    <citation type="submission" date="2019-02" db="EMBL/GenBank/DDBJ databases">
        <authorList>
            <person name="Chen S.-C."/>
            <person name="Chien H.-H."/>
            <person name="Lai M.-C."/>
        </authorList>
    </citation>
    <scope>NUCLEOTIDE SEQUENCE</scope>
    <source>
        <strain evidence="10">N2F9704</strain>
    </source>
</reference>
<comment type="similarity">
    <text evidence="3 8">Belongs to the TrpF family.</text>
</comment>
<dbReference type="HAMAP" id="MF_00135">
    <property type="entry name" value="PRAI"/>
    <property type="match status" value="1"/>
</dbReference>
<accession>A0A8A3S5E4</accession>
<evidence type="ECO:0000256" key="8">
    <source>
        <dbReference type="HAMAP-Rule" id="MF_00135"/>
    </source>
</evidence>
<name>A0A8A3S5E4_9EURY</name>
<dbReference type="AlphaFoldDB" id="A0A8A3S5E4"/>
<comment type="pathway">
    <text evidence="2 8">Amino-acid biosynthesis; L-tryptophan biosynthesis; L-tryptophan from chorismate: step 3/5.</text>
</comment>
<feature type="domain" description="N-(5'phosphoribosyl) anthranilate isomerase (PRAI)" evidence="9">
    <location>
        <begin position="3"/>
        <end position="182"/>
    </location>
</feature>
<dbReference type="UniPathway" id="UPA00035">
    <property type="reaction ID" value="UER00042"/>
</dbReference>
<dbReference type="EMBL" id="CP036172">
    <property type="protein sequence ID" value="QSZ67355.1"/>
    <property type="molecule type" value="Genomic_DNA"/>
</dbReference>
<evidence type="ECO:0000256" key="7">
    <source>
        <dbReference type="ARBA" id="ARBA00023235"/>
    </source>
</evidence>
<dbReference type="InterPro" id="IPR001240">
    <property type="entry name" value="PRAI_dom"/>
</dbReference>
<evidence type="ECO:0000256" key="4">
    <source>
        <dbReference type="ARBA" id="ARBA00022605"/>
    </source>
</evidence>
<dbReference type="PANTHER" id="PTHR42894">
    <property type="entry name" value="N-(5'-PHOSPHORIBOSYL)ANTHRANILATE ISOMERASE"/>
    <property type="match status" value="1"/>
</dbReference>
<dbReference type="SUPFAM" id="SSF51366">
    <property type="entry name" value="Ribulose-phoshate binding barrel"/>
    <property type="match status" value="1"/>
</dbReference>